<sequence length="418" mass="48269">MCLSIGSWNASQQSLQPLLLMRVLLRMLDREFSEGRLSGVETSLSDLTLIHVMYVDDIVLFTKADNRETKRLNECLDLYCSQSGQAINRAKSGIAFSKATTKPAMRSVKQVLQMKKLQQDAKYLGALMFLSRAPSKDFNFLQEKLEIKLRGWRSKCLSWAGRCTLIKIVAQAIPSHTMSTFEVPSKTYDKLDYLVIRFWWCPSKSNRRYMVAKSWKNLCKHKKEGGLGFRKSKEFNYTLLSKIAWMIASGRDSVCMSLLRSKYKVRIDWLRQPPSKKTSPIWKAIENAKKYLQPDAYYAVGDESIEAICKIMVPMRPTADKLIWVKDTKGRFSVKSVYQANQESSLNPNMGGLWQRLWRSKPHERSKIFLWRIGTKALPTKEMLANKMEIQDKMCYLCGHEEESDTHLFFKCSTARAI</sequence>
<dbReference type="PANTHER" id="PTHR33116">
    <property type="entry name" value="REVERSE TRANSCRIPTASE ZINC-BINDING DOMAIN-CONTAINING PROTEIN-RELATED-RELATED"/>
    <property type="match status" value="1"/>
</dbReference>
<evidence type="ECO:0000313" key="2">
    <source>
        <dbReference type="EMBL" id="SPD33549.1"/>
    </source>
</evidence>
<dbReference type="EMBL" id="OIVN01006459">
    <property type="protein sequence ID" value="SPD33549.1"/>
    <property type="molecule type" value="Genomic_DNA"/>
</dbReference>
<evidence type="ECO:0000259" key="1">
    <source>
        <dbReference type="Pfam" id="PF13966"/>
    </source>
</evidence>
<organism evidence="2">
    <name type="scientific">Fagus sylvatica</name>
    <name type="common">Beechnut</name>
    <dbReference type="NCBI Taxonomy" id="28930"/>
    <lineage>
        <taxon>Eukaryota</taxon>
        <taxon>Viridiplantae</taxon>
        <taxon>Streptophyta</taxon>
        <taxon>Embryophyta</taxon>
        <taxon>Tracheophyta</taxon>
        <taxon>Spermatophyta</taxon>
        <taxon>Magnoliopsida</taxon>
        <taxon>eudicotyledons</taxon>
        <taxon>Gunneridae</taxon>
        <taxon>Pentapetalae</taxon>
        <taxon>rosids</taxon>
        <taxon>fabids</taxon>
        <taxon>Fagales</taxon>
        <taxon>Fagaceae</taxon>
        <taxon>Fagus</taxon>
    </lineage>
</organism>
<reference evidence="2" key="1">
    <citation type="submission" date="2018-02" db="EMBL/GenBank/DDBJ databases">
        <authorList>
            <person name="Cohen D.B."/>
            <person name="Kent A.D."/>
        </authorList>
    </citation>
    <scope>NUCLEOTIDE SEQUENCE</scope>
</reference>
<dbReference type="InterPro" id="IPR026960">
    <property type="entry name" value="RVT-Znf"/>
</dbReference>
<feature type="domain" description="Reverse transcriptase zinc-binding" evidence="1">
    <location>
        <begin position="332"/>
        <end position="417"/>
    </location>
</feature>
<dbReference type="PANTHER" id="PTHR33116:SF86">
    <property type="entry name" value="REVERSE TRANSCRIPTASE DOMAIN-CONTAINING PROTEIN"/>
    <property type="match status" value="1"/>
</dbReference>
<name>A0A2N9JAR4_FAGSY</name>
<protein>
    <recommendedName>
        <fullName evidence="1">Reverse transcriptase zinc-binding domain-containing protein</fullName>
    </recommendedName>
</protein>
<dbReference type="Pfam" id="PF13966">
    <property type="entry name" value="zf-RVT"/>
    <property type="match status" value="1"/>
</dbReference>
<accession>A0A2N9JAR4</accession>
<proteinExistence type="predicted"/>
<dbReference type="AlphaFoldDB" id="A0A2N9JAR4"/>
<gene>
    <name evidence="2" type="ORF">FSB_LOCUS61431</name>
</gene>